<keyword evidence="2 3" id="KW-0573">Peptidoglycan synthesis</keyword>
<sequence>MLGTLGQVEARLERQGLLAGSRLSAEEAALPLSGATADSRKAEAGHLFCAIAGTEGDGHRYLADVAAKGAAAATVEHRDPALGIPQIEVKSGRLAAAFAAAELWRDPWAELTLVGVTGTNGKTTTAAILRDLVARRMPTAYIGTLGALDAGGKVVPGTEGLTTPGPVEAARWLRGFVDSGVKAVAMEVSSHALHQGRMAAARYDAALFLNLTQDHLDYHGTMEEYRAAKLRLADLLKPGAAAVVNADDPAWGDVQAGSVVRFGIEQPAEVRAEGVRVGPGGMEWRLATPDGAAPVRLPLFGTYNVSNALAAAAALWTLGWGAEEIAEGLATIPQVPGRLERISGPPQSATVLADYAHTPDALERALAAVRPLVAGRLIVVFGAGGDRDASKRPEMGRIAAEGADLAIVTSDNPRTEDPEKILDGIESGMGSAPRVRVSDRREAIRRALLEAREGDVILLAGKGHETYQIVGREKRSFDERIVVAEILAEHGGRA</sequence>
<dbReference type="GO" id="GO:0005737">
    <property type="term" value="C:cytoplasm"/>
    <property type="evidence" value="ECO:0007669"/>
    <property type="project" value="UniProtKB-SubCell"/>
</dbReference>
<gene>
    <name evidence="2" type="primary">murE</name>
    <name evidence="6" type="ORF">AVDCRST_MAG68-1846</name>
</gene>
<evidence type="ECO:0000259" key="4">
    <source>
        <dbReference type="Pfam" id="PF02875"/>
    </source>
</evidence>
<keyword evidence="2" id="KW-0963">Cytoplasm</keyword>
<dbReference type="InterPro" id="IPR004101">
    <property type="entry name" value="Mur_ligase_C"/>
</dbReference>
<evidence type="ECO:0000256" key="1">
    <source>
        <dbReference type="ARBA" id="ARBA00005898"/>
    </source>
</evidence>
<dbReference type="NCBIfam" id="NF001126">
    <property type="entry name" value="PRK00139.1-4"/>
    <property type="match status" value="1"/>
</dbReference>
<feature type="binding site" evidence="2">
    <location>
        <position position="195"/>
    </location>
    <ligand>
        <name>UDP-N-acetyl-alpha-D-muramoyl-L-alanyl-D-glutamate</name>
        <dbReference type="ChEBI" id="CHEBI:83900"/>
    </ligand>
</feature>
<evidence type="ECO:0000313" key="6">
    <source>
        <dbReference type="EMBL" id="CAA9321183.1"/>
    </source>
</evidence>
<keyword evidence="2 6" id="KW-0436">Ligase</keyword>
<feature type="binding site" evidence="2">
    <location>
        <position position="39"/>
    </location>
    <ligand>
        <name>UDP-N-acetyl-alpha-D-muramoyl-L-alanyl-D-glutamate</name>
        <dbReference type="ChEBI" id="CHEBI:83900"/>
    </ligand>
</feature>
<evidence type="ECO:0000256" key="3">
    <source>
        <dbReference type="RuleBase" id="RU004135"/>
    </source>
</evidence>
<dbReference type="Pfam" id="PF02875">
    <property type="entry name" value="Mur_ligase_C"/>
    <property type="match status" value="1"/>
</dbReference>
<keyword evidence="2 3" id="KW-0132">Cell division</keyword>
<dbReference type="Gene3D" id="3.90.190.20">
    <property type="entry name" value="Mur ligase, C-terminal domain"/>
    <property type="match status" value="1"/>
</dbReference>
<dbReference type="EMBL" id="CADCTW010000094">
    <property type="protein sequence ID" value="CAA9321183.1"/>
    <property type="molecule type" value="Genomic_DNA"/>
</dbReference>
<comment type="caution">
    <text evidence="2">Lacks conserved residue(s) required for the propagation of feature annotation.</text>
</comment>
<keyword evidence="2" id="KW-0067">ATP-binding</keyword>
<keyword evidence="2 3" id="KW-0133">Cell shape</keyword>
<comment type="pathway">
    <text evidence="2 3">Cell wall biogenesis; peptidoglycan biosynthesis.</text>
</comment>
<protein>
    <recommendedName>
        <fullName evidence="2">UDP-N-acetylmuramoyl-L-alanyl-D-glutamate--2,6-diaminopimelate ligase</fullName>
        <ecNumber evidence="2">6.3.2.13</ecNumber>
    </recommendedName>
    <alternativeName>
        <fullName evidence="2">Meso-A2pm-adding enzyme</fullName>
    </alternativeName>
    <alternativeName>
        <fullName evidence="2">Meso-diaminopimelate-adding enzyme</fullName>
    </alternativeName>
    <alternativeName>
        <fullName evidence="2">UDP-MurNAc-L-Ala-D-Glu:meso-diaminopimelate ligase</fullName>
    </alternativeName>
    <alternativeName>
        <fullName evidence="2">UDP-MurNAc-tripeptide synthetase</fullName>
    </alternativeName>
    <alternativeName>
        <fullName evidence="2">UDP-N-acetylmuramyl-tripeptide synthetase</fullName>
    </alternativeName>
</protein>
<keyword evidence="2 3" id="KW-0961">Cell wall biogenesis/degradation</keyword>
<dbReference type="InterPro" id="IPR036615">
    <property type="entry name" value="Mur_ligase_C_dom_sf"/>
</dbReference>
<name>A0A6J4L316_9BACT</name>
<reference evidence="6" key="1">
    <citation type="submission" date="2020-02" db="EMBL/GenBank/DDBJ databases">
        <authorList>
            <person name="Meier V. D."/>
        </authorList>
    </citation>
    <scope>NUCLEOTIDE SEQUENCE</scope>
    <source>
        <strain evidence="6">AVDCRST_MAG68</strain>
    </source>
</reference>
<feature type="binding site" evidence="2">
    <location>
        <begin position="411"/>
        <end position="414"/>
    </location>
    <ligand>
        <name>meso-2,6-diaminopimelate</name>
        <dbReference type="ChEBI" id="CHEBI:57791"/>
    </ligand>
</feature>
<keyword evidence="2" id="KW-0547">Nucleotide-binding</keyword>
<dbReference type="GO" id="GO:0008765">
    <property type="term" value="F:UDP-N-acetylmuramoylalanyl-D-glutamate-2,6-diaminopimelate ligase activity"/>
    <property type="evidence" value="ECO:0007669"/>
    <property type="project" value="UniProtKB-UniRule"/>
</dbReference>
<dbReference type="SUPFAM" id="SSF53244">
    <property type="entry name" value="MurD-like peptide ligases, peptide-binding domain"/>
    <property type="match status" value="1"/>
</dbReference>
<accession>A0A6J4L316</accession>
<feature type="domain" description="Mur ligase C-terminal" evidence="4">
    <location>
        <begin position="337"/>
        <end position="463"/>
    </location>
</feature>
<feature type="short sequence motif" description="Meso-diaminopimelate recognition motif" evidence="2">
    <location>
        <begin position="411"/>
        <end position="414"/>
    </location>
</feature>
<comment type="cofactor">
    <cofactor evidence="2">
        <name>Mg(2+)</name>
        <dbReference type="ChEBI" id="CHEBI:18420"/>
    </cofactor>
</comment>
<dbReference type="PANTHER" id="PTHR23135">
    <property type="entry name" value="MUR LIGASE FAMILY MEMBER"/>
    <property type="match status" value="1"/>
</dbReference>
<dbReference type="Gene3D" id="3.40.1190.10">
    <property type="entry name" value="Mur-like, catalytic domain"/>
    <property type="match status" value="1"/>
</dbReference>
<keyword evidence="2 3" id="KW-0131">Cell cycle</keyword>
<organism evidence="6">
    <name type="scientific">uncultured Gemmatimonadota bacterium</name>
    <dbReference type="NCBI Taxonomy" id="203437"/>
    <lineage>
        <taxon>Bacteria</taxon>
        <taxon>Pseudomonadati</taxon>
        <taxon>Gemmatimonadota</taxon>
        <taxon>environmental samples</taxon>
    </lineage>
</organism>
<dbReference type="EC" id="6.3.2.13" evidence="2"/>
<dbReference type="UniPathway" id="UPA00219"/>
<dbReference type="GO" id="GO:0000287">
    <property type="term" value="F:magnesium ion binding"/>
    <property type="evidence" value="ECO:0007669"/>
    <property type="project" value="UniProtKB-UniRule"/>
</dbReference>
<dbReference type="InterPro" id="IPR035911">
    <property type="entry name" value="MurE/MurF_N"/>
</dbReference>
<comment type="similarity">
    <text evidence="1 2">Belongs to the MurCDEF family. MurE subfamily.</text>
</comment>
<comment type="function">
    <text evidence="2">Catalyzes the addition of meso-diaminopimelic acid to the nucleotide precursor UDP-N-acetylmuramoyl-L-alanyl-D-glutamate (UMAG) in the biosynthesis of bacterial cell-wall peptidoglycan.</text>
</comment>
<feature type="domain" description="Mur ligase central" evidence="5">
    <location>
        <begin position="116"/>
        <end position="314"/>
    </location>
</feature>
<dbReference type="InterPro" id="IPR005761">
    <property type="entry name" value="UDP-N-AcMur-Glu-dNH2Pim_ligase"/>
</dbReference>
<feature type="binding site" evidence="2">
    <location>
        <position position="197"/>
    </location>
    <ligand>
        <name>UDP-N-acetyl-alpha-D-muramoyl-L-alanyl-D-glutamate</name>
        <dbReference type="ChEBI" id="CHEBI:83900"/>
    </ligand>
</feature>
<comment type="subcellular location">
    <subcellularLocation>
        <location evidence="2 3">Cytoplasm</location>
    </subcellularLocation>
</comment>
<comment type="PTM">
    <text evidence="2">Carboxylation is probably crucial for Mg(2+) binding and, consequently, for the gamma-phosphate positioning of ATP.</text>
</comment>
<proteinExistence type="inferred from homology"/>
<feature type="binding site" evidence="2">
    <location>
        <position position="465"/>
    </location>
    <ligand>
        <name>meso-2,6-diaminopimelate</name>
        <dbReference type="ChEBI" id="CHEBI:57791"/>
    </ligand>
</feature>
<dbReference type="InterPro" id="IPR036565">
    <property type="entry name" value="Mur-like_cat_sf"/>
</dbReference>
<dbReference type="HAMAP" id="MF_00208">
    <property type="entry name" value="MurE"/>
    <property type="match status" value="1"/>
</dbReference>
<dbReference type="PANTHER" id="PTHR23135:SF4">
    <property type="entry name" value="UDP-N-ACETYLMURAMOYL-L-ALANYL-D-GLUTAMATE--2,6-DIAMINOPIMELATE LIGASE MURE HOMOLOG, CHLOROPLASTIC"/>
    <property type="match status" value="1"/>
</dbReference>
<dbReference type="GO" id="GO:0071555">
    <property type="term" value="P:cell wall organization"/>
    <property type="evidence" value="ECO:0007669"/>
    <property type="project" value="UniProtKB-KW"/>
</dbReference>
<dbReference type="AlphaFoldDB" id="A0A6J4L316"/>
<dbReference type="NCBIfam" id="TIGR01085">
    <property type="entry name" value="murE"/>
    <property type="match status" value="1"/>
</dbReference>
<evidence type="ECO:0000256" key="2">
    <source>
        <dbReference type="HAMAP-Rule" id="MF_00208"/>
    </source>
</evidence>
<dbReference type="GO" id="GO:0005524">
    <property type="term" value="F:ATP binding"/>
    <property type="evidence" value="ECO:0007669"/>
    <property type="project" value="UniProtKB-UniRule"/>
</dbReference>
<dbReference type="GO" id="GO:0009252">
    <property type="term" value="P:peptidoglycan biosynthetic process"/>
    <property type="evidence" value="ECO:0007669"/>
    <property type="project" value="UniProtKB-UniRule"/>
</dbReference>
<dbReference type="GO" id="GO:0008360">
    <property type="term" value="P:regulation of cell shape"/>
    <property type="evidence" value="ECO:0007669"/>
    <property type="project" value="UniProtKB-KW"/>
</dbReference>
<feature type="binding site" evidence="2">
    <location>
        <position position="387"/>
    </location>
    <ligand>
        <name>meso-2,6-diaminopimelate</name>
        <dbReference type="ChEBI" id="CHEBI:57791"/>
    </ligand>
</feature>
<dbReference type="InterPro" id="IPR013221">
    <property type="entry name" value="Mur_ligase_cen"/>
</dbReference>
<dbReference type="Pfam" id="PF08245">
    <property type="entry name" value="Mur_ligase_M"/>
    <property type="match status" value="1"/>
</dbReference>
<feature type="binding site" evidence="2">
    <location>
        <begin position="162"/>
        <end position="163"/>
    </location>
    <ligand>
        <name>UDP-N-acetyl-alpha-D-muramoyl-L-alanyl-D-glutamate</name>
        <dbReference type="ChEBI" id="CHEBI:83900"/>
    </ligand>
</feature>
<dbReference type="GO" id="GO:0051301">
    <property type="term" value="P:cell division"/>
    <property type="evidence" value="ECO:0007669"/>
    <property type="project" value="UniProtKB-KW"/>
</dbReference>
<dbReference type="SUPFAM" id="SSF53623">
    <property type="entry name" value="MurD-like peptide ligases, catalytic domain"/>
    <property type="match status" value="1"/>
</dbReference>
<dbReference type="SUPFAM" id="SSF63418">
    <property type="entry name" value="MurE/MurF N-terminal domain"/>
    <property type="match status" value="1"/>
</dbReference>
<evidence type="ECO:0000259" key="5">
    <source>
        <dbReference type="Pfam" id="PF08245"/>
    </source>
</evidence>
<keyword evidence="2" id="KW-0460">Magnesium</keyword>
<feature type="modified residue" description="N6-carboxylysine" evidence="2">
    <location>
        <position position="229"/>
    </location>
</feature>
<comment type="catalytic activity">
    <reaction evidence="2">
        <text>UDP-N-acetyl-alpha-D-muramoyl-L-alanyl-D-glutamate + meso-2,6-diaminopimelate + ATP = UDP-N-acetyl-alpha-D-muramoyl-L-alanyl-gamma-D-glutamyl-meso-2,6-diaminopimelate + ADP + phosphate + H(+)</text>
        <dbReference type="Rhea" id="RHEA:23676"/>
        <dbReference type="ChEBI" id="CHEBI:15378"/>
        <dbReference type="ChEBI" id="CHEBI:30616"/>
        <dbReference type="ChEBI" id="CHEBI:43474"/>
        <dbReference type="ChEBI" id="CHEBI:57791"/>
        <dbReference type="ChEBI" id="CHEBI:83900"/>
        <dbReference type="ChEBI" id="CHEBI:83905"/>
        <dbReference type="ChEBI" id="CHEBI:456216"/>
        <dbReference type="EC" id="6.3.2.13"/>
    </reaction>
</comment>
<feature type="binding site" evidence="2">
    <location>
        <begin position="118"/>
        <end position="124"/>
    </location>
    <ligand>
        <name>ATP</name>
        <dbReference type="ChEBI" id="CHEBI:30616"/>
    </ligand>
</feature>
<dbReference type="Gene3D" id="3.40.1390.10">
    <property type="entry name" value="MurE/MurF, N-terminal domain"/>
    <property type="match status" value="1"/>
</dbReference>
<feature type="binding site" evidence="2">
    <location>
        <position position="189"/>
    </location>
    <ligand>
        <name>UDP-N-acetyl-alpha-D-muramoyl-L-alanyl-D-glutamate</name>
        <dbReference type="ChEBI" id="CHEBI:83900"/>
    </ligand>
</feature>
<feature type="binding site" evidence="2">
    <location>
        <position position="461"/>
    </location>
    <ligand>
        <name>meso-2,6-diaminopimelate</name>
        <dbReference type="ChEBI" id="CHEBI:57791"/>
    </ligand>
</feature>